<dbReference type="EMBL" id="AQQX01000008">
    <property type="protein sequence ID" value="KGM47657.1"/>
    <property type="molecule type" value="Genomic_DNA"/>
</dbReference>
<gene>
    <name evidence="1" type="ORF">ATO9_16420</name>
</gene>
<sequence length="114" mass="12668">MRLIPLIMCLLVTPVVAEDKVHRLAITGDTLIVDNTTIRLKDTECPPFTTDEGRAAKLLVTAMLRAPLVECAYVDGPDGNVGDCIYRTTKLAQRARSMVDELRKRNLCQPRTSL</sequence>
<protein>
    <recommendedName>
        <fullName evidence="3">Nuclease</fullName>
    </recommendedName>
</protein>
<comment type="caution">
    <text evidence="1">The sequence shown here is derived from an EMBL/GenBank/DDBJ whole genome shotgun (WGS) entry which is preliminary data.</text>
</comment>
<evidence type="ECO:0000313" key="1">
    <source>
        <dbReference type="EMBL" id="KGM47657.1"/>
    </source>
</evidence>
<proteinExistence type="predicted"/>
<dbReference type="AlphaFoldDB" id="A0A0A0EEJ7"/>
<dbReference type="Proteomes" id="UP000030004">
    <property type="component" value="Unassembled WGS sequence"/>
</dbReference>
<evidence type="ECO:0000313" key="2">
    <source>
        <dbReference type="Proteomes" id="UP000030004"/>
    </source>
</evidence>
<dbReference type="eggNOG" id="ENOG50319G4">
    <property type="taxonomic scope" value="Bacteria"/>
</dbReference>
<dbReference type="RefSeq" id="WP_043751568.1">
    <property type="nucleotide sequence ID" value="NZ_AQQX01000008.1"/>
</dbReference>
<accession>A0A0A0EEJ7</accession>
<keyword evidence="2" id="KW-1185">Reference proteome</keyword>
<dbReference type="STRING" id="1461694.ATO9_16420"/>
<organism evidence="1 2">
    <name type="scientific">Pseudooceanicola atlanticus</name>
    <dbReference type="NCBI Taxonomy" id="1461694"/>
    <lineage>
        <taxon>Bacteria</taxon>
        <taxon>Pseudomonadati</taxon>
        <taxon>Pseudomonadota</taxon>
        <taxon>Alphaproteobacteria</taxon>
        <taxon>Rhodobacterales</taxon>
        <taxon>Paracoccaceae</taxon>
        <taxon>Pseudooceanicola</taxon>
    </lineage>
</organism>
<reference evidence="1 2" key="1">
    <citation type="journal article" date="2015" name="Antonie Van Leeuwenhoek">
        <title>Pseudooceanicola atlanticus gen. nov. sp. nov., isolated from surface seawater of the Atlantic Ocean and reclassification of Oceanicola batsensis, Oceanicola marinus, Oceanicola nitratireducens, Oceanicola nanhaiensis, Oceanicola antarcticus and Oceanicola flagellatus, as Pseudooceanicola batsensis comb. nov., Pseudooceanicola marinus comb. nov., Pseudooceanicola nitratireducens comb. nov., Pseudooceanicola nanhaiensis comb. nov., Pseudooceanicola antarcticus comb. nov., and Pseudooceanicola flagellatus comb. nov.</title>
        <authorList>
            <person name="Lai Q."/>
            <person name="Li G."/>
            <person name="Liu X."/>
            <person name="Du Y."/>
            <person name="Sun F."/>
            <person name="Shao Z."/>
        </authorList>
    </citation>
    <scope>NUCLEOTIDE SEQUENCE [LARGE SCALE GENOMIC DNA]</scope>
    <source>
        <strain evidence="1 2">22II-s11g</strain>
    </source>
</reference>
<name>A0A0A0EEJ7_9RHOB</name>
<evidence type="ECO:0008006" key="3">
    <source>
        <dbReference type="Google" id="ProtNLM"/>
    </source>
</evidence>
<dbReference type="OrthoDB" id="7873807at2"/>